<sequence length="149" mass="18574">MKKTTGTLIVIAALAAGALAPFSANAGINDRQERQDRRIEQGVKSGELTRGERRYLEEEQRRINRLERRFRSDGRLTKRERSILDAELDRLSRQIKIMKHNRLDRDRRDDRRYSWDYRPYRDYDRDPRWDRRHDDHLWWWWRQWDHDRR</sequence>
<dbReference type="AlphaFoldDB" id="A0A369CAI3"/>
<keyword evidence="2" id="KW-0732">Signal</keyword>
<evidence type="ECO:0000256" key="2">
    <source>
        <dbReference type="SAM" id="SignalP"/>
    </source>
</evidence>
<feature type="chain" id="PRO_5016828223" evidence="2">
    <location>
        <begin position="27"/>
        <end position="149"/>
    </location>
</feature>
<evidence type="ECO:0000256" key="1">
    <source>
        <dbReference type="SAM" id="Coils"/>
    </source>
</evidence>
<keyword evidence="1" id="KW-0175">Coiled coil</keyword>
<name>A0A369CAI3_9GAMM</name>
<reference evidence="3 4" key="1">
    <citation type="submission" date="2018-07" db="EMBL/GenBank/DDBJ databases">
        <title>Genomic Encyclopedia of Type Strains, Phase IV (KMG-IV): sequencing the most valuable type-strain genomes for metagenomic binning, comparative biology and taxonomic classification.</title>
        <authorList>
            <person name="Goeker M."/>
        </authorList>
    </citation>
    <scope>NUCLEOTIDE SEQUENCE [LARGE SCALE GENOMIC DNA]</scope>
    <source>
        <strain evidence="3 4">DSM 26407</strain>
    </source>
</reference>
<dbReference type="RefSeq" id="WP_114279716.1">
    <property type="nucleotide sequence ID" value="NZ_QPJY01000004.1"/>
</dbReference>
<feature type="coiled-coil region" evidence="1">
    <location>
        <begin position="49"/>
        <end position="101"/>
    </location>
</feature>
<dbReference type="Proteomes" id="UP000252707">
    <property type="component" value="Unassembled WGS sequence"/>
</dbReference>
<feature type="signal peptide" evidence="2">
    <location>
        <begin position="1"/>
        <end position="26"/>
    </location>
</feature>
<proteinExistence type="predicted"/>
<dbReference type="EMBL" id="QPJY01000004">
    <property type="protein sequence ID" value="RCX30733.1"/>
    <property type="molecule type" value="Genomic_DNA"/>
</dbReference>
<comment type="caution">
    <text evidence="3">The sequence shown here is derived from an EMBL/GenBank/DDBJ whole genome shotgun (WGS) entry which is preliminary data.</text>
</comment>
<evidence type="ECO:0000313" key="4">
    <source>
        <dbReference type="Proteomes" id="UP000252707"/>
    </source>
</evidence>
<protein>
    <submittedName>
        <fullName evidence="3">Uncharacterized protein</fullName>
    </submittedName>
</protein>
<organism evidence="3 4">
    <name type="scientific">Thioalbus denitrificans</name>
    <dbReference type="NCBI Taxonomy" id="547122"/>
    <lineage>
        <taxon>Bacteria</taxon>
        <taxon>Pseudomonadati</taxon>
        <taxon>Pseudomonadota</taxon>
        <taxon>Gammaproteobacteria</taxon>
        <taxon>Chromatiales</taxon>
        <taxon>Ectothiorhodospiraceae</taxon>
        <taxon>Thioalbus</taxon>
    </lineage>
</organism>
<dbReference type="OrthoDB" id="121460at2"/>
<gene>
    <name evidence="3" type="ORF">DFQ59_104169</name>
</gene>
<keyword evidence="4" id="KW-1185">Reference proteome</keyword>
<accession>A0A369CAI3</accession>
<evidence type="ECO:0000313" key="3">
    <source>
        <dbReference type="EMBL" id="RCX30733.1"/>
    </source>
</evidence>